<dbReference type="AlphaFoldDB" id="A0A382N0Q9"/>
<reference evidence="1" key="1">
    <citation type="submission" date="2018-05" db="EMBL/GenBank/DDBJ databases">
        <authorList>
            <person name="Lanie J.A."/>
            <person name="Ng W.-L."/>
            <person name="Kazmierczak K.M."/>
            <person name="Andrzejewski T.M."/>
            <person name="Davidsen T.M."/>
            <person name="Wayne K.J."/>
            <person name="Tettelin H."/>
            <person name="Glass J.I."/>
            <person name="Rusch D."/>
            <person name="Podicherti R."/>
            <person name="Tsui H.-C.T."/>
            <person name="Winkler M.E."/>
        </authorList>
    </citation>
    <scope>NUCLEOTIDE SEQUENCE</scope>
</reference>
<proteinExistence type="predicted"/>
<dbReference type="EMBL" id="UINC01096418">
    <property type="protein sequence ID" value="SVC53282.1"/>
    <property type="molecule type" value="Genomic_DNA"/>
</dbReference>
<name>A0A382N0Q9_9ZZZZ</name>
<sequence length="289" mass="32858">MVRPIILVCLLFSFLSAQYPPDAAIFPVDVKAHRMGNSSYINNLSTTNMPEQYNNDLFPNLLMAETGQGVCCAENGHAFPGNGLRTLLVGAMRGSQTIFTRGGGWRADGADIYGYEWWPSNNDWDTVWVVSKGDTGGMPYWPDFVGFAQQNFVTHYGDYYMNHPEQQNQLRMDVIQTTHAWGLTGYSNWLIYNYYLIPRTPLTDVWVGIYNMGGIGHGGNIGQDDILSFDFDRQIGFTEDPNGNDDDYNLNGDRYDYPRAFNIYPPEGYSVDELQWTFDHGQYLNHIDI</sequence>
<evidence type="ECO:0000313" key="1">
    <source>
        <dbReference type="EMBL" id="SVC53282.1"/>
    </source>
</evidence>
<accession>A0A382N0Q9</accession>
<organism evidence="1">
    <name type="scientific">marine metagenome</name>
    <dbReference type="NCBI Taxonomy" id="408172"/>
    <lineage>
        <taxon>unclassified sequences</taxon>
        <taxon>metagenomes</taxon>
        <taxon>ecological metagenomes</taxon>
    </lineage>
</organism>
<feature type="non-terminal residue" evidence="1">
    <location>
        <position position="289"/>
    </location>
</feature>
<gene>
    <name evidence="1" type="ORF">METZ01_LOCUS306136</name>
</gene>
<protein>
    <submittedName>
        <fullName evidence="1">Uncharacterized protein</fullName>
    </submittedName>
</protein>